<organism evidence="1 2">
    <name type="scientific">Streptomyces capitiformicae</name>
    <dbReference type="NCBI Taxonomy" id="2014920"/>
    <lineage>
        <taxon>Bacteria</taxon>
        <taxon>Bacillati</taxon>
        <taxon>Actinomycetota</taxon>
        <taxon>Actinomycetes</taxon>
        <taxon>Kitasatosporales</taxon>
        <taxon>Streptomycetaceae</taxon>
        <taxon>Streptomyces</taxon>
    </lineage>
</organism>
<name>A0A919GNV5_9ACTN</name>
<evidence type="ECO:0000313" key="1">
    <source>
        <dbReference type="EMBL" id="GHH88052.1"/>
    </source>
</evidence>
<gene>
    <name evidence="1" type="ORF">GCM10017771_31790</name>
</gene>
<reference evidence="1" key="1">
    <citation type="journal article" date="2014" name="Int. J. Syst. Evol. Microbiol.">
        <title>Complete genome sequence of Corynebacterium casei LMG S-19264T (=DSM 44701T), isolated from a smear-ripened cheese.</title>
        <authorList>
            <consortium name="US DOE Joint Genome Institute (JGI-PGF)"/>
            <person name="Walter F."/>
            <person name="Albersmeier A."/>
            <person name="Kalinowski J."/>
            <person name="Ruckert C."/>
        </authorList>
    </citation>
    <scope>NUCLEOTIDE SEQUENCE</scope>
    <source>
        <strain evidence="1">CGMCC 4.7403</strain>
    </source>
</reference>
<protein>
    <recommendedName>
        <fullName evidence="3">Acyl-CoA carboxylase subunit epsilon</fullName>
    </recommendedName>
</protein>
<reference evidence="1" key="2">
    <citation type="submission" date="2020-09" db="EMBL/GenBank/DDBJ databases">
        <authorList>
            <person name="Sun Q."/>
            <person name="Zhou Y."/>
        </authorList>
    </citation>
    <scope>NUCLEOTIDE SEQUENCE</scope>
    <source>
        <strain evidence="1">CGMCC 4.7403</strain>
    </source>
</reference>
<dbReference type="EMBL" id="BNAT01000009">
    <property type="protein sequence ID" value="GHH88052.1"/>
    <property type="molecule type" value="Genomic_DNA"/>
</dbReference>
<dbReference type="InterPro" id="IPR032716">
    <property type="entry name" value="ACC_epsilon"/>
</dbReference>
<dbReference type="RefSeq" id="WP_189783108.1">
    <property type="nucleotide sequence ID" value="NZ_BNAT01000009.1"/>
</dbReference>
<sequence>MSDPHTRYVRVEKGNPSEEELAALTAVLLARAAALADAPATAPVPLRSVARWRRLERAPGFAGPRTWRRAA</sequence>
<evidence type="ECO:0008006" key="3">
    <source>
        <dbReference type="Google" id="ProtNLM"/>
    </source>
</evidence>
<dbReference type="GO" id="GO:0004658">
    <property type="term" value="F:propionyl-CoA carboxylase activity"/>
    <property type="evidence" value="ECO:0007669"/>
    <property type="project" value="InterPro"/>
</dbReference>
<dbReference type="Proteomes" id="UP000603227">
    <property type="component" value="Unassembled WGS sequence"/>
</dbReference>
<comment type="caution">
    <text evidence="1">The sequence shown here is derived from an EMBL/GenBank/DDBJ whole genome shotgun (WGS) entry which is preliminary data.</text>
</comment>
<accession>A0A919GNV5</accession>
<dbReference type="Pfam" id="PF13822">
    <property type="entry name" value="ACC_epsilon"/>
    <property type="match status" value="1"/>
</dbReference>
<proteinExistence type="predicted"/>
<evidence type="ECO:0000313" key="2">
    <source>
        <dbReference type="Proteomes" id="UP000603227"/>
    </source>
</evidence>
<dbReference type="AlphaFoldDB" id="A0A919GNV5"/>
<dbReference type="GO" id="GO:0003989">
    <property type="term" value="F:acetyl-CoA carboxylase activity"/>
    <property type="evidence" value="ECO:0007669"/>
    <property type="project" value="InterPro"/>
</dbReference>
<keyword evidence="2" id="KW-1185">Reference proteome</keyword>